<dbReference type="Gene3D" id="1.10.340.70">
    <property type="match status" value="1"/>
</dbReference>
<dbReference type="AlphaFoldDB" id="A0A367J167"/>
<proteinExistence type="predicted"/>
<evidence type="ECO:0000313" key="4">
    <source>
        <dbReference type="Proteomes" id="UP000252139"/>
    </source>
</evidence>
<feature type="region of interest" description="Disordered" evidence="1">
    <location>
        <begin position="389"/>
        <end position="423"/>
    </location>
</feature>
<dbReference type="STRING" id="86630.A0A367J167"/>
<dbReference type="Pfam" id="PF17921">
    <property type="entry name" value="Integrase_H2C2"/>
    <property type="match status" value="1"/>
</dbReference>
<feature type="compositionally biased region" description="Low complexity" evidence="1">
    <location>
        <begin position="401"/>
        <end position="420"/>
    </location>
</feature>
<name>A0A367J167_RHIAZ</name>
<evidence type="ECO:0000256" key="1">
    <source>
        <dbReference type="SAM" id="MobiDB-lite"/>
    </source>
</evidence>
<gene>
    <name evidence="3" type="ORF">CU097_003434</name>
</gene>
<organism evidence="3 4">
    <name type="scientific">Rhizopus azygosporus</name>
    <name type="common">Rhizopus microsporus var. azygosporus</name>
    <dbReference type="NCBI Taxonomy" id="86630"/>
    <lineage>
        <taxon>Eukaryota</taxon>
        <taxon>Fungi</taxon>
        <taxon>Fungi incertae sedis</taxon>
        <taxon>Mucoromycota</taxon>
        <taxon>Mucoromycotina</taxon>
        <taxon>Mucoromycetes</taxon>
        <taxon>Mucorales</taxon>
        <taxon>Mucorineae</taxon>
        <taxon>Rhizopodaceae</taxon>
        <taxon>Rhizopus</taxon>
    </lineage>
</organism>
<keyword evidence="4" id="KW-1185">Reference proteome</keyword>
<reference evidence="3 4" key="1">
    <citation type="journal article" date="2018" name="G3 (Bethesda)">
        <title>Phylogenetic and Phylogenomic Definition of Rhizopus Species.</title>
        <authorList>
            <person name="Gryganskyi A.P."/>
            <person name="Golan J."/>
            <person name="Dolatabadi S."/>
            <person name="Mondo S."/>
            <person name="Robb S."/>
            <person name="Idnurm A."/>
            <person name="Muszewska A."/>
            <person name="Steczkiewicz K."/>
            <person name="Masonjones S."/>
            <person name="Liao H.L."/>
            <person name="Gajdeczka M.T."/>
            <person name="Anike F."/>
            <person name="Vuek A."/>
            <person name="Anishchenko I.M."/>
            <person name="Voigt K."/>
            <person name="de Hoog G.S."/>
            <person name="Smith M.E."/>
            <person name="Heitman J."/>
            <person name="Vilgalys R."/>
            <person name="Stajich J.E."/>
        </authorList>
    </citation>
    <scope>NUCLEOTIDE SEQUENCE [LARGE SCALE GENOMIC DNA]</scope>
    <source>
        <strain evidence="3 4">CBS 357.93</strain>
    </source>
</reference>
<accession>A0A367J167</accession>
<protein>
    <recommendedName>
        <fullName evidence="2">Integrase zinc-binding domain-containing protein</fullName>
    </recommendedName>
</protein>
<comment type="caution">
    <text evidence="3">The sequence shown here is derived from an EMBL/GenBank/DDBJ whole genome shotgun (WGS) entry which is preliminary data.</text>
</comment>
<evidence type="ECO:0000313" key="3">
    <source>
        <dbReference type="EMBL" id="RCH83461.1"/>
    </source>
</evidence>
<feature type="domain" description="Integrase zinc-binding" evidence="2">
    <location>
        <begin position="133"/>
        <end position="181"/>
    </location>
</feature>
<evidence type="ECO:0000259" key="2">
    <source>
        <dbReference type="Pfam" id="PF17921"/>
    </source>
</evidence>
<dbReference type="InterPro" id="IPR041588">
    <property type="entry name" value="Integrase_H2C2"/>
</dbReference>
<sequence>MDHHKDYKYQASRHHDDRQSMFMSQSMIHSEVSDTYYPSYTMPHLNDYDQYPSFEEFEIIIQDYLKNLSSKKRDKALIDRNRYVMILQVLKDPRNTAISTAQFRFWVKKMFQLHAKQVVCHDGKPVATREEIYGILVHAHREAHHGGRDKTSALVRRRYSWIPKELIARFVRHCPFCIARRNGNQQSSLPFDTYYDSGSPIYQSMHALPKEQPKCMVDAHELYAQKNNVPYSNDVTFLAHDEKDQRRCSLNNQSPISVDAPWQHQDYYNICHYEGSTSNPPVNAPSSPTAIEATNTTTALFNDNGSGGYYSHDNATGPSFSYMTYSDQAPSSVEPLPTAAMQTVIPAYYMHENGLKQNSGYSLTDNSTNFMYAAHPSVRNYDVYYHVNPSSERSSNEMRQSTPSPSMSPSSSSSSSASSPEQFEYAENCIQSRRQYITPNPDTPPIALNINILSHQQSLLL</sequence>
<dbReference type="Proteomes" id="UP000252139">
    <property type="component" value="Unassembled WGS sequence"/>
</dbReference>
<dbReference type="OrthoDB" id="2212901at2759"/>
<dbReference type="EMBL" id="PJQL01002654">
    <property type="protein sequence ID" value="RCH83461.1"/>
    <property type="molecule type" value="Genomic_DNA"/>
</dbReference>
<feature type="compositionally biased region" description="Polar residues" evidence="1">
    <location>
        <begin position="389"/>
        <end position="400"/>
    </location>
</feature>